<dbReference type="EMBL" id="UAUF01000011">
    <property type="protein sequence ID" value="SPZ06150.1"/>
    <property type="molecule type" value="Genomic_DNA"/>
</dbReference>
<dbReference type="Proteomes" id="UP000250443">
    <property type="component" value="Unassembled WGS sequence"/>
</dbReference>
<gene>
    <name evidence="1" type="ORF">IRZ65_08805</name>
    <name evidence="2" type="ORF">NCTC11842_02068</name>
</gene>
<sequence length="270" mass="29935">MFMKYLFILGARDPEMMLIETLVLRARHRLAYALADERRVYAGNAYKADRTSARQGEPHGPIVWVECGLADTSQPRDIVVDHHHEGDPGYDMPPARYWEGSSLGQVCQLLEIEPTPELQLAAAADHCLSAAYKGLCPGVDPADLRAWRIASRSNWQKIKPDQLRATIEAAIEQVKALKPISIAGHEFFDAMDHDIPELSEASAILGRPVMYSMPEPRSGRIKVGALNGSPDMLQAWMNCAREVLGLEDVYGNPIRGYAGGYLRGDILQRA</sequence>
<name>A0A2X2EHH4_PSELU</name>
<organism evidence="2 3">
    <name type="scientific">Pseudomonas luteola</name>
    <dbReference type="NCBI Taxonomy" id="47886"/>
    <lineage>
        <taxon>Bacteria</taxon>
        <taxon>Pseudomonadati</taxon>
        <taxon>Pseudomonadota</taxon>
        <taxon>Gammaproteobacteria</taxon>
        <taxon>Pseudomonadales</taxon>
        <taxon>Pseudomonadaceae</taxon>
        <taxon>Pseudomonas</taxon>
    </lineage>
</organism>
<reference evidence="1 4" key="2">
    <citation type="submission" date="2020-10" db="EMBL/GenBank/DDBJ databases">
        <title>Genome sequences of Pseudomonas isolates.</title>
        <authorList>
            <person name="Wessels L."/>
            <person name="Reich F."/>
            <person name="Hammerl J."/>
        </authorList>
    </citation>
    <scope>NUCLEOTIDE SEQUENCE [LARGE SCALE GENOMIC DNA]</scope>
    <source>
        <strain evidence="1 4">20-MO00624-0</strain>
    </source>
</reference>
<evidence type="ECO:0000313" key="1">
    <source>
        <dbReference type="EMBL" id="MBF8640780.1"/>
    </source>
</evidence>
<evidence type="ECO:0000313" key="2">
    <source>
        <dbReference type="EMBL" id="SPZ06150.1"/>
    </source>
</evidence>
<dbReference type="RefSeq" id="WP_010798228.1">
    <property type="nucleotide sequence ID" value="NZ_CP069262.1"/>
</dbReference>
<dbReference type="Proteomes" id="UP000626180">
    <property type="component" value="Unassembled WGS sequence"/>
</dbReference>
<protein>
    <submittedName>
        <fullName evidence="2">Uncharacterized protein</fullName>
    </submittedName>
</protein>
<evidence type="ECO:0000313" key="3">
    <source>
        <dbReference type="Proteomes" id="UP000250443"/>
    </source>
</evidence>
<evidence type="ECO:0000313" key="4">
    <source>
        <dbReference type="Proteomes" id="UP000626180"/>
    </source>
</evidence>
<keyword evidence="4" id="KW-1185">Reference proteome</keyword>
<dbReference type="EMBL" id="JADMCD010000003">
    <property type="protein sequence ID" value="MBF8640780.1"/>
    <property type="molecule type" value="Genomic_DNA"/>
</dbReference>
<accession>A0A2X2EHH4</accession>
<dbReference type="AlphaFoldDB" id="A0A2X2EHH4"/>
<proteinExistence type="predicted"/>
<reference evidence="2 3" key="1">
    <citation type="submission" date="2018-06" db="EMBL/GenBank/DDBJ databases">
        <authorList>
            <consortium name="Pathogen Informatics"/>
            <person name="Doyle S."/>
        </authorList>
    </citation>
    <scope>NUCLEOTIDE SEQUENCE [LARGE SCALE GENOMIC DNA]</scope>
    <source>
        <strain evidence="2 3">NCTC11842</strain>
    </source>
</reference>